<dbReference type="RefSeq" id="XP_015468753.1">
    <property type="nucleotide sequence ID" value="XM_015610468.1"/>
</dbReference>
<dbReference type="GeneID" id="26838647"/>
<feature type="compositionally biased region" description="Low complexity" evidence="1">
    <location>
        <begin position="11"/>
        <end position="30"/>
    </location>
</feature>
<evidence type="ECO:0000313" key="2">
    <source>
        <dbReference type="EMBL" id="KSA02651.1"/>
    </source>
</evidence>
<evidence type="ECO:0000313" key="3">
    <source>
        <dbReference type="Proteomes" id="UP000054251"/>
    </source>
</evidence>
<gene>
    <name evidence="2" type="ORF">AC631_01638</name>
</gene>
<keyword evidence="3" id="KW-1185">Reference proteome</keyword>
<proteinExistence type="predicted"/>
<dbReference type="Proteomes" id="UP000054251">
    <property type="component" value="Unassembled WGS sequence"/>
</dbReference>
<protein>
    <submittedName>
        <fullName evidence="2">Uncharacterized protein</fullName>
    </submittedName>
</protein>
<feature type="compositionally biased region" description="Polar residues" evidence="1">
    <location>
        <begin position="116"/>
        <end position="130"/>
    </location>
</feature>
<organism evidence="2 3">
    <name type="scientific">Debaryomyces fabryi</name>
    <dbReference type="NCBI Taxonomy" id="58627"/>
    <lineage>
        <taxon>Eukaryota</taxon>
        <taxon>Fungi</taxon>
        <taxon>Dikarya</taxon>
        <taxon>Ascomycota</taxon>
        <taxon>Saccharomycotina</taxon>
        <taxon>Pichiomycetes</taxon>
        <taxon>Debaryomycetaceae</taxon>
        <taxon>Debaryomyces</taxon>
    </lineage>
</organism>
<feature type="compositionally biased region" description="Low complexity" evidence="1">
    <location>
        <begin position="93"/>
        <end position="115"/>
    </location>
</feature>
<comment type="caution">
    <text evidence="2">The sequence shown here is derived from an EMBL/GenBank/DDBJ whole genome shotgun (WGS) entry which is preliminary data.</text>
</comment>
<feature type="compositionally biased region" description="Polar residues" evidence="1">
    <location>
        <begin position="65"/>
        <end position="74"/>
    </location>
</feature>
<evidence type="ECO:0000256" key="1">
    <source>
        <dbReference type="SAM" id="MobiDB-lite"/>
    </source>
</evidence>
<sequence>MSGGWAEKLTSASDSKVSKVSSVASKPSTALPSTSAATKSKKPHPGSDDPLQPNTFNGKEILHYLSTSYNTHLQNAKADKEGENTKVYRSLESSSQWKTKPSSSTKIAASSASTPGPNSKSKYNSKNVIRNQRDSTGKTNGNIDLLFELNRSIYQQQQHQLAHKK</sequence>
<dbReference type="EMBL" id="LMYN01000023">
    <property type="protein sequence ID" value="KSA02651.1"/>
    <property type="molecule type" value="Genomic_DNA"/>
</dbReference>
<reference evidence="2 3" key="1">
    <citation type="submission" date="2015-11" db="EMBL/GenBank/DDBJ databases">
        <title>The genome of Debaryomyces fabryi.</title>
        <authorList>
            <person name="Tafer H."/>
            <person name="Lopandic K."/>
        </authorList>
    </citation>
    <scope>NUCLEOTIDE SEQUENCE [LARGE SCALE GENOMIC DNA]</scope>
    <source>
        <strain evidence="2 3">CBS 789</strain>
    </source>
</reference>
<accession>A0A0V1Q296</accession>
<feature type="compositionally biased region" description="Basic and acidic residues" evidence="1">
    <location>
        <begin position="77"/>
        <end position="86"/>
    </location>
</feature>
<feature type="region of interest" description="Disordered" evidence="1">
    <location>
        <begin position="1"/>
        <end position="141"/>
    </location>
</feature>
<dbReference type="OrthoDB" id="4022097at2759"/>
<dbReference type="AlphaFoldDB" id="A0A0V1Q296"/>
<name>A0A0V1Q296_9ASCO</name>